<keyword evidence="3" id="KW-0645">Protease</keyword>
<evidence type="ECO:0000313" key="3">
    <source>
        <dbReference type="EMBL" id="EUA59947.1"/>
    </source>
</evidence>
<evidence type="ECO:0000259" key="2">
    <source>
        <dbReference type="Pfam" id="PF02617"/>
    </source>
</evidence>
<comment type="similarity">
    <text evidence="1">Belongs to the ClpS family.</text>
</comment>
<dbReference type="SUPFAM" id="SSF54736">
    <property type="entry name" value="ClpS-like"/>
    <property type="match status" value="1"/>
</dbReference>
<evidence type="ECO:0000256" key="1">
    <source>
        <dbReference type="HAMAP-Rule" id="MF_00302"/>
    </source>
</evidence>
<accession>A0A829QAZ1</accession>
<dbReference type="InterPro" id="IPR022935">
    <property type="entry name" value="ClpS"/>
</dbReference>
<sequence length="152" mass="16430">MGAPARALPGTTAERSVEHVDETQSPWVTIVWDDPVNLMNYVAYVFQQLFGYSETEATNLMLQVHHEGKAVVSCGARESMEIDVSKLHAARACGPPCSRIDESLIRAKVEARQRLRWNSVAFGDGAARGGSGAIHGDIHACDAGRARIVGTQ</sequence>
<dbReference type="EMBL" id="JAOH01000002">
    <property type="protein sequence ID" value="EUA59947.1"/>
    <property type="molecule type" value="Genomic_DNA"/>
</dbReference>
<keyword evidence="3" id="KW-0378">Hydrolase</keyword>
<reference evidence="3 4" key="1">
    <citation type="submission" date="2013-12" db="EMBL/GenBank/DDBJ databases">
        <authorList>
            <person name="Zelazny A."/>
            <person name="Olivier K."/>
            <person name="Holland S."/>
            <person name="Lenaerts A."/>
            <person name="Ordway D."/>
            <person name="DeGroote M.A."/>
            <person name="Parker T."/>
            <person name="Sizemore C."/>
            <person name="Tallon L.J."/>
            <person name="Sadzewicz L.K."/>
            <person name="Sengamalay N."/>
            <person name="Fraser C.M."/>
            <person name="Hine E."/>
            <person name="Shefchek K.A."/>
            <person name="Das S.P."/>
            <person name="Tettelin H."/>
        </authorList>
    </citation>
    <scope>NUCLEOTIDE SEQUENCE [LARGE SCALE GENOMIC DNA]</scope>
    <source>
        <strain evidence="3 4">1948</strain>
    </source>
</reference>
<dbReference type="Gene3D" id="3.30.1390.10">
    <property type="match status" value="1"/>
</dbReference>
<feature type="domain" description="Adaptor protein ClpS core" evidence="2">
    <location>
        <begin position="23"/>
        <end position="92"/>
    </location>
</feature>
<protein>
    <recommendedName>
        <fullName evidence="1">ATP-dependent Clp protease adapter protein ClpS</fullName>
    </recommendedName>
</protein>
<dbReference type="InterPro" id="IPR003769">
    <property type="entry name" value="ClpS_core"/>
</dbReference>
<dbReference type="NCBIfam" id="NF000668">
    <property type="entry name" value="PRK00033.1-1"/>
    <property type="match status" value="1"/>
</dbReference>
<dbReference type="Proteomes" id="UP000021210">
    <property type="component" value="Unassembled WGS sequence"/>
</dbReference>
<comment type="caution">
    <text evidence="3">The sequence shown here is derived from an EMBL/GenBank/DDBJ whole genome shotgun (WGS) entry which is preliminary data.</text>
</comment>
<dbReference type="GO" id="GO:0008233">
    <property type="term" value="F:peptidase activity"/>
    <property type="evidence" value="ECO:0007669"/>
    <property type="project" value="UniProtKB-KW"/>
</dbReference>
<comment type="subunit">
    <text evidence="1">Binds to the N-terminal domain of the chaperone ClpA.</text>
</comment>
<proteinExistence type="inferred from homology"/>
<name>A0A829QAZ1_9MYCO</name>
<comment type="function">
    <text evidence="1">Involved in the modulation of the specificity of the ClpAP-mediated ATP-dependent protein degradation.</text>
</comment>
<dbReference type="Pfam" id="PF02617">
    <property type="entry name" value="ClpS"/>
    <property type="match status" value="1"/>
</dbReference>
<dbReference type="AlphaFoldDB" id="A0A829QAZ1"/>
<dbReference type="HAMAP" id="MF_00302">
    <property type="entry name" value="ClpS"/>
    <property type="match status" value="1"/>
</dbReference>
<evidence type="ECO:0000313" key="4">
    <source>
        <dbReference type="Proteomes" id="UP000021210"/>
    </source>
</evidence>
<dbReference type="GO" id="GO:0030163">
    <property type="term" value="P:protein catabolic process"/>
    <property type="evidence" value="ECO:0007669"/>
    <property type="project" value="InterPro"/>
</dbReference>
<dbReference type="InterPro" id="IPR014719">
    <property type="entry name" value="Ribosomal_bL12_C/ClpS-like"/>
</dbReference>
<gene>
    <name evidence="1" type="primary">clpS</name>
    <name evidence="3" type="ORF">I542_0070</name>
</gene>
<dbReference type="GO" id="GO:0006508">
    <property type="term" value="P:proteolysis"/>
    <property type="evidence" value="ECO:0007669"/>
    <property type="project" value="UniProtKB-UniRule"/>
</dbReference>
<organism evidence="3 4">
    <name type="scientific">Mycobacteroides abscessus 1948</name>
    <dbReference type="NCBI Taxonomy" id="1299323"/>
    <lineage>
        <taxon>Bacteria</taxon>
        <taxon>Bacillati</taxon>
        <taxon>Actinomycetota</taxon>
        <taxon>Actinomycetes</taxon>
        <taxon>Mycobacteriales</taxon>
        <taxon>Mycobacteriaceae</taxon>
        <taxon>Mycobacteroides</taxon>
        <taxon>Mycobacteroides abscessus</taxon>
    </lineage>
</organism>